<protein>
    <submittedName>
        <fullName evidence="2">Twinfilin-1</fullName>
    </submittedName>
</protein>
<organism evidence="1 2">
    <name type="scientific">Toxocara canis</name>
    <name type="common">Canine roundworm</name>
    <dbReference type="NCBI Taxonomy" id="6265"/>
    <lineage>
        <taxon>Eukaryota</taxon>
        <taxon>Metazoa</taxon>
        <taxon>Ecdysozoa</taxon>
        <taxon>Nematoda</taxon>
        <taxon>Chromadorea</taxon>
        <taxon>Rhabditida</taxon>
        <taxon>Spirurina</taxon>
        <taxon>Ascaridomorpha</taxon>
        <taxon>Ascaridoidea</taxon>
        <taxon>Toxocaridae</taxon>
        <taxon>Toxocara</taxon>
    </lineage>
</organism>
<dbReference type="CDD" id="cd02981">
    <property type="entry name" value="PDI_b_family"/>
    <property type="match status" value="1"/>
</dbReference>
<proteinExistence type="predicted"/>
<dbReference type="WBParaSite" id="TCNE_0001739401-mRNA-1">
    <property type="protein sequence ID" value="TCNE_0001739401-mRNA-1"/>
    <property type="gene ID" value="TCNE_0001739401"/>
</dbReference>
<dbReference type="Gene3D" id="3.40.30.10">
    <property type="entry name" value="Glutaredoxin"/>
    <property type="match status" value="2"/>
</dbReference>
<dbReference type="InterPro" id="IPR036249">
    <property type="entry name" value="Thioredoxin-like_sf"/>
</dbReference>
<dbReference type="PANTHER" id="PTHR22699:SF1">
    <property type="entry name" value="THIOREDOXIN DOMAIN-CONTAINING PROTEIN 16"/>
    <property type="match status" value="1"/>
</dbReference>
<name>A0A183V9H3_TOXCA</name>
<evidence type="ECO:0000313" key="2">
    <source>
        <dbReference type="WBParaSite" id="TCNE_0001739401-mRNA-1"/>
    </source>
</evidence>
<evidence type="ECO:0000313" key="1">
    <source>
        <dbReference type="Proteomes" id="UP000050794"/>
    </source>
</evidence>
<dbReference type="InterPro" id="IPR040090">
    <property type="entry name" value="TXNDC16"/>
</dbReference>
<reference evidence="2" key="1">
    <citation type="submission" date="2016-06" db="UniProtKB">
        <authorList>
            <consortium name="WormBaseParasite"/>
        </authorList>
    </citation>
    <scope>IDENTIFICATION</scope>
</reference>
<dbReference type="PANTHER" id="PTHR22699">
    <property type="entry name" value="THIOREDOXIN DOMAIN-CONTAINING PROTEIN 16"/>
    <property type="match status" value="1"/>
</dbReference>
<keyword evidence="1" id="KW-1185">Reference proteome</keyword>
<accession>A0A183V9H3</accession>
<dbReference type="Proteomes" id="UP000050794">
    <property type="component" value="Unassembled WGS sequence"/>
</dbReference>
<dbReference type="SUPFAM" id="SSF52833">
    <property type="entry name" value="Thioredoxin-like"/>
    <property type="match status" value="2"/>
</dbReference>
<sequence>LSMSSLKKTSTLKTLQFFSVFSQHSRQDMTIYASENAEKEVGFVRRLSNEEVLAMIAKRSKKRHRSIISRSPLETNLLELSLLELRSFAETEHWGELEEYGEESLKASIHKEQLSFVLFWTNVNSISQHAFWLWSKASKVLKARYPDISFGAIACHKHSQLCDDNQLSKVDDYHTIFAYRNGKRLAWAKDMRDVNFYLDWVSIVVSGNAVQLESEDELKDARKGKIAPFDDIRPAITIGIFQSESSADFEAFMKVCEILAGRYHFAYFFKNGATNTVFTVRPHEKKKREDFEGGFDAESLIQFVTQSSFPSIDKVYITEYKGHETAKELNEAIAVAESTDPISKHVFLEHFLNTLGMNLEVIGSKDVHPLRYIQLAHVNEVFGAQQITLLPDLQIVDTYFHHDMEQFDDDDDMYGGCPVMSQVHRMRSQIRDEL</sequence>
<dbReference type="AlphaFoldDB" id="A0A183V9H3"/>